<evidence type="ECO:0000313" key="4">
    <source>
        <dbReference type="Proteomes" id="UP001056384"/>
    </source>
</evidence>
<keyword evidence="2" id="KW-0732">Signal</keyword>
<dbReference type="AlphaFoldDB" id="A0A9Q9AX80"/>
<name>A0A9Q9AX80_9PEZI</name>
<feature type="signal peptide" evidence="2">
    <location>
        <begin position="1"/>
        <end position="19"/>
    </location>
</feature>
<evidence type="ECO:0000313" key="3">
    <source>
        <dbReference type="EMBL" id="USW54145.1"/>
    </source>
</evidence>
<dbReference type="EMBL" id="CP099423">
    <property type="protein sequence ID" value="USW54145.1"/>
    <property type="molecule type" value="Genomic_DNA"/>
</dbReference>
<evidence type="ECO:0000256" key="2">
    <source>
        <dbReference type="SAM" id="SignalP"/>
    </source>
</evidence>
<protein>
    <submittedName>
        <fullName evidence="3">Uncharacterized protein</fullName>
    </submittedName>
</protein>
<feature type="region of interest" description="Disordered" evidence="1">
    <location>
        <begin position="61"/>
        <end position="131"/>
    </location>
</feature>
<feature type="chain" id="PRO_5040440803" evidence="2">
    <location>
        <begin position="20"/>
        <end position="131"/>
    </location>
</feature>
<reference evidence="3" key="1">
    <citation type="submission" date="2022-06" db="EMBL/GenBank/DDBJ databases">
        <title>Complete genome sequences of two strains of the flax pathogen Septoria linicola.</title>
        <authorList>
            <person name="Lapalu N."/>
            <person name="Simon A."/>
            <person name="Demenou B."/>
            <person name="Paumier D."/>
            <person name="Guillot M.-P."/>
            <person name="Gout L."/>
            <person name="Valade R."/>
        </authorList>
    </citation>
    <scope>NUCLEOTIDE SEQUENCE</scope>
    <source>
        <strain evidence="3">SE15195</strain>
    </source>
</reference>
<dbReference type="Proteomes" id="UP001056384">
    <property type="component" value="Chromosome 6"/>
</dbReference>
<keyword evidence="4" id="KW-1185">Reference proteome</keyword>
<organism evidence="3 4">
    <name type="scientific">Septoria linicola</name>
    <dbReference type="NCBI Taxonomy" id="215465"/>
    <lineage>
        <taxon>Eukaryota</taxon>
        <taxon>Fungi</taxon>
        <taxon>Dikarya</taxon>
        <taxon>Ascomycota</taxon>
        <taxon>Pezizomycotina</taxon>
        <taxon>Dothideomycetes</taxon>
        <taxon>Dothideomycetidae</taxon>
        <taxon>Mycosphaerellales</taxon>
        <taxon>Mycosphaerellaceae</taxon>
        <taxon>Septoria</taxon>
    </lineage>
</organism>
<gene>
    <name evidence="3" type="ORF">Slin15195_G074640</name>
</gene>
<proteinExistence type="predicted"/>
<accession>A0A9Q9AX80</accession>
<evidence type="ECO:0000256" key="1">
    <source>
        <dbReference type="SAM" id="MobiDB-lite"/>
    </source>
</evidence>
<sequence length="131" mass="13926">MRITGICLAFIALSTNTIAQPIAFQDASIVTTSPTLNTRDANPAGGLAGLFPKAFGKLFGKPKQPAPKWTPATPQSPGTIEKNLADRRKFHGPFARPKGPQNSRLGAMKPPPLRFIPSNKGKLPIPASKDS</sequence>